<dbReference type="Proteomes" id="UP001165541">
    <property type="component" value="Unassembled WGS sequence"/>
</dbReference>
<evidence type="ECO:0000313" key="6">
    <source>
        <dbReference type="EMBL" id="MCM5679028.1"/>
    </source>
</evidence>
<comment type="subunit">
    <text evidence="5">Homodimer.</text>
</comment>
<sequence>MQAMQTALPGVWLLEPQVHGDERGFFVESYNQRAFEAATGCSVSFVQDNHSRSAARVLRGLHYQLPPHAQGKLVRVVAGAVFDVVVDLRRDSASFGRWTSAELSADNKRQLWVPPGCAHGFLALAEGTEVIYKTTAYHDAAAERCIRWDDPQLAIDWPLAGSRPQLSARDAAAPALAEAELP</sequence>
<evidence type="ECO:0000313" key="7">
    <source>
        <dbReference type="Proteomes" id="UP001165541"/>
    </source>
</evidence>
<protein>
    <recommendedName>
        <fullName evidence="4 5">dTDP-4-dehydrorhamnose 3,5-epimerase</fullName>
        <ecNumber evidence="3 5">5.1.3.13</ecNumber>
    </recommendedName>
    <alternativeName>
        <fullName evidence="5">Thymidine diphospho-4-keto-rhamnose 3,5-epimerase</fullName>
    </alternativeName>
</protein>
<comment type="catalytic activity">
    <reaction evidence="1 5">
        <text>dTDP-4-dehydro-6-deoxy-alpha-D-glucose = dTDP-4-dehydro-beta-L-rhamnose</text>
        <dbReference type="Rhea" id="RHEA:16969"/>
        <dbReference type="ChEBI" id="CHEBI:57649"/>
        <dbReference type="ChEBI" id="CHEBI:62830"/>
        <dbReference type="EC" id="5.1.3.13"/>
    </reaction>
</comment>
<comment type="caution">
    <text evidence="6">The sequence shown here is derived from an EMBL/GenBank/DDBJ whole genome shotgun (WGS) entry which is preliminary data.</text>
</comment>
<dbReference type="RefSeq" id="WP_251777559.1">
    <property type="nucleotide sequence ID" value="NZ_JAMKFE010000003.1"/>
</dbReference>
<dbReference type="CDD" id="cd00438">
    <property type="entry name" value="cupin_RmlC"/>
    <property type="match status" value="1"/>
</dbReference>
<proteinExistence type="inferred from homology"/>
<gene>
    <name evidence="6" type="primary">rfbC</name>
    <name evidence="6" type="ORF">M8A51_05720</name>
</gene>
<dbReference type="Gene3D" id="2.60.120.10">
    <property type="entry name" value="Jelly Rolls"/>
    <property type="match status" value="1"/>
</dbReference>
<dbReference type="EMBL" id="JAMKFE010000003">
    <property type="protein sequence ID" value="MCM5679028.1"/>
    <property type="molecule type" value="Genomic_DNA"/>
</dbReference>
<keyword evidence="5 6" id="KW-0413">Isomerase</keyword>
<dbReference type="InterPro" id="IPR000888">
    <property type="entry name" value="RmlC-like"/>
</dbReference>
<dbReference type="PANTHER" id="PTHR21047:SF2">
    <property type="entry name" value="THYMIDINE DIPHOSPHO-4-KETO-RHAMNOSE 3,5-EPIMERASE"/>
    <property type="match status" value="1"/>
</dbReference>
<name>A0ABT0YJX4_9BURK</name>
<evidence type="ECO:0000256" key="4">
    <source>
        <dbReference type="ARBA" id="ARBA00019595"/>
    </source>
</evidence>
<comment type="similarity">
    <text evidence="5">Belongs to the dTDP-4-dehydrorhamnose 3,5-epimerase family.</text>
</comment>
<comment type="pathway">
    <text evidence="5">Carbohydrate biosynthesis; dTDP-L-rhamnose biosynthesis.</text>
</comment>
<dbReference type="SUPFAM" id="SSF51182">
    <property type="entry name" value="RmlC-like cupins"/>
    <property type="match status" value="1"/>
</dbReference>
<evidence type="ECO:0000256" key="2">
    <source>
        <dbReference type="ARBA" id="ARBA00001997"/>
    </source>
</evidence>
<dbReference type="PANTHER" id="PTHR21047">
    <property type="entry name" value="DTDP-6-DEOXY-D-GLUCOSE-3,5 EPIMERASE"/>
    <property type="match status" value="1"/>
</dbReference>
<evidence type="ECO:0000256" key="5">
    <source>
        <dbReference type="RuleBase" id="RU364069"/>
    </source>
</evidence>
<keyword evidence="7" id="KW-1185">Reference proteome</keyword>
<dbReference type="Pfam" id="PF00908">
    <property type="entry name" value="dTDP_sugar_isom"/>
    <property type="match status" value="1"/>
</dbReference>
<accession>A0ABT0YJX4</accession>
<organism evidence="6 7">
    <name type="scientific">Caldimonas mangrovi</name>
    <dbReference type="NCBI Taxonomy" id="2944811"/>
    <lineage>
        <taxon>Bacteria</taxon>
        <taxon>Pseudomonadati</taxon>
        <taxon>Pseudomonadota</taxon>
        <taxon>Betaproteobacteria</taxon>
        <taxon>Burkholderiales</taxon>
        <taxon>Sphaerotilaceae</taxon>
        <taxon>Caldimonas</taxon>
    </lineage>
</organism>
<dbReference type="GO" id="GO:0008830">
    <property type="term" value="F:dTDP-4-dehydrorhamnose 3,5-epimerase activity"/>
    <property type="evidence" value="ECO:0007669"/>
    <property type="project" value="UniProtKB-EC"/>
</dbReference>
<comment type="function">
    <text evidence="2 5">Catalyzes the epimerization of the C3' and C5'positions of dTDP-6-deoxy-D-xylo-4-hexulose, forming dTDP-6-deoxy-L-lyxo-4-hexulose.</text>
</comment>
<dbReference type="InterPro" id="IPR014710">
    <property type="entry name" value="RmlC-like_jellyroll"/>
</dbReference>
<dbReference type="NCBIfam" id="TIGR01221">
    <property type="entry name" value="rmlC"/>
    <property type="match status" value="1"/>
</dbReference>
<reference evidence="6" key="1">
    <citation type="submission" date="2022-05" db="EMBL/GenBank/DDBJ databases">
        <title>Schlegelella sp. nov., isolated from mangrove soil.</title>
        <authorList>
            <person name="Liu Y."/>
            <person name="Ge X."/>
            <person name="Liu W."/>
        </authorList>
    </citation>
    <scope>NUCLEOTIDE SEQUENCE</scope>
    <source>
        <strain evidence="6">S2-27</strain>
    </source>
</reference>
<dbReference type="InterPro" id="IPR011051">
    <property type="entry name" value="RmlC_Cupin_sf"/>
</dbReference>
<dbReference type="EC" id="5.1.3.13" evidence="3 5"/>
<evidence type="ECO:0000256" key="3">
    <source>
        <dbReference type="ARBA" id="ARBA00012098"/>
    </source>
</evidence>
<evidence type="ECO:0000256" key="1">
    <source>
        <dbReference type="ARBA" id="ARBA00001298"/>
    </source>
</evidence>